<dbReference type="RefSeq" id="WP_369713419.1">
    <property type="nucleotide sequence ID" value="NZ_CP165646.1"/>
</dbReference>
<accession>A0AB39VCF0</accession>
<evidence type="ECO:0000313" key="1">
    <source>
        <dbReference type="EMBL" id="XDU65210.1"/>
    </source>
</evidence>
<name>A0AB39VCF0_9FUSO</name>
<dbReference type="EMBL" id="CP165646">
    <property type="protein sequence ID" value="XDU65210.1"/>
    <property type="molecule type" value="Genomic_DNA"/>
</dbReference>
<reference evidence="1" key="1">
    <citation type="submission" date="2024-07" db="EMBL/GenBank/DDBJ databases">
        <authorList>
            <person name="Li X.-J."/>
            <person name="Wang X."/>
        </authorList>
    </citation>
    <scope>NUCLEOTIDE SEQUENCE</scope>
    <source>
        <strain evidence="1">HSP-342</strain>
    </source>
</reference>
<organism evidence="1">
    <name type="scientific">Leptotrichia mesophila</name>
    <dbReference type="NCBI Taxonomy" id="3239303"/>
    <lineage>
        <taxon>Bacteria</taxon>
        <taxon>Fusobacteriati</taxon>
        <taxon>Fusobacteriota</taxon>
        <taxon>Fusobacteriia</taxon>
        <taxon>Fusobacteriales</taxon>
        <taxon>Leptotrichiaceae</taxon>
        <taxon>Leptotrichia</taxon>
    </lineage>
</organism>
<sequence>MALKKFKDWEGNNLDVYKIKDASDVGVGLTRHEWQGERTATQVGTTITADIMNELQKGLVHSIETIKKTESGKEIYEINLNGIGEFGLFKGLKLLLEIKSGNQTNNVFIRIKNEEYQIQKNQDGTLGNLEADDLKTNEKYFVEFNGTQFVIINILNYATEQKNGIAKIYSEAEANTDITKIENLVKNNENETAWDRLIEGLNHTKIVTIKNIARLFRKVLKPATETDQGLITEKKVKDLASSVIPEASETTAGKVRLGTTVNTALEGKRLAEIIGLEFGGNIQDFGNKIKGKFYYDTVTKFYYECIANTNLTYNESSKFRAISNKPISDRIENYLIFGKNTIKYPNGVIVQFGKGFAGALGSFYRNVLDNDFKEIYSVVAIHDGSSHNTNIAINVLGSNTFDAYGEFPIGPIKIFFTAYGRWK</sequence>
<protein>
    <submittedName>
        <fullName evidence="1">Uncharacterized protein</fullName>
    </submittedName>
</protein>
<gene>
    <name evidence="1" type="ORF">AB8B23_03365</name>
</gene>
<dbReference type="AlphaFoldDB" id="A0AB39VCF0"/>
<dbReference type="KEGG" id="lmes:AB8B23_03365"/>
<proteinExistence type="predicted"/>